<evidence type="ECO:0000256" key="1">
    <source>
        <dbReference type="SAM" id="MobiDB-lite"/>
    </source>
</evidence>
<reference evidence="2 3" key="4">
    <citation type="journal article" date="2011" name="BMC Genomics">
        <title>RNA-Seq improves annotation of protein-coding genes in the cucumber genome.</title>
        <authorList>
            <person name="Li Z."/>
            <person name="Zhang Z."/>
            <person name="Yan P."/>
            <person name="Huang S."/>
            <person name="Fei Z."/>
            <person name="Lin K."/>
        </authorList>
    </citation>
    <scope>NUCLEOTIDE SEQUENCE [LARGE SCALE GENOMIC DNA]</scope>
    <source>
        <strain evidence="3">cv. 9930</strain>
    </source>
</reference>
<protein>
    <submittedName>
        <fullName evidence="2">Uncharacterized protein</fullName>
    </submittedName>
</protein>
<gene>
    <name evidence="2" type="ORF">Csa_1G336420</name>
</gene>
<keyword evidence="3" id="KW-1185">Reference proteome</keyword>
<accession>A0A0A0LU48</accession>
<dbReference type="Proteomes" id="UP000029981">
    <property type="component" value="Chromosome 1"/>
</dbReference>
<reference evidence="2 3" key="2">
    <citation type="journal article" date="2009" name="PLoS ONE">
        <title>An integrated genetic and cytogenetic map of the cucumber genome.</title>
        <authorList>
            <person name="Ren Y."/>
            <person name="Zhang Z."/>
            <person name="Liu J."/>
            <person name="Staub J.E."/>
            <person name="Han Y."/>
            <person name="Cheng Z."/>
            <person name="Li X."/>
            <person name="Lu J."/>
            <person name="Miao H."/>
            <person name="Kang H."/>
            <person name="Xie B."/>
            <person name="Gu X."/>
            <person name="Wang X."/>
            <person name="Du Y."/>
            <person name="Jin W."/>
            <person name="Huang S."/>
        </authorList>
    </citation>
    <scope>NUCLEOTIDE SEQUENCE [LARGE SCALE GENOMIC DNA]</scope>
    <source>
        <strain evidence="3">cv. 9930</strain>
    </source>
</reference>
<dbReference type="AlphaFoldDB" id="A0A0A0LU48"/>
<organism evidence="2 3">
    <name type="scientific">Cucumis sativus</name>
    <name type="common">Cucumber</name>
    <dbReference type="NCBI Taxonomy" id="3659"/>
    <lineage>
        <taxon>Eukaryota</taxon>
        <taxon>Viridiplantae</taxon>
        <taxon>Streptophyta</taxon>
        <taxon>Embryophyta</taxon>
        <taxon>Tracheophyta</taxon>
        <taxon>Spermatophyta</taxon>
        <taxon>Magnoliopsida</taxon>
        <taxon>eudicotyledons</taxon>
        <taxon>Gunneridae</taxon>
        <taxon>Pentapetalae</taxon>
        <taxon>rosids</taxon>
        <taxon>fabids</taxon>
        <taxon>Cucurbitales</taxon>
        <taxon>Cucurbitaceae</taxon>
        <taxon>Benincaseae</taxon>
        <taxon>Cucumis</taxon>
    </lineage>
</organism>
<feature type="compositionally biased region" description="Basic and acidic residues" evidence="1">
    <location>
        <begin position="29"/>
        <end position="42"/>
    </location>
</feature>
<evidence type="ECO:0000313" key="2">
    <source>
        <dbReference type="EMBL" id="KGN65333.1"/>
    </source>
</evidence>
<sequence length="80" mass="9369">MAAPEKTKTMDTSERIDGHARVNRLEKTKMMDTSERIDDHARVNRRPGVGANGDEAGRWSDWRWKTIRLEMEISRKNWGK</sequence>
<name>A0A0A0LU48_CUCSA</name>
<evidence type="ECO:0000313" key="3">
    <source>
        <dbReference type="Proteomes" id="UP000029981"/>
    </source>
</evidence>
<feature type="region of interest" description="Disordered" evidence="1">
    <location>
        <begin position="29"/>
        <end position="57"/>
    </location>
</feature>
<dbReference type="Gramene" id="KGN65333">
    <property type="protein sequence ID" value="KGN65333"/>
    <property type="gene ID" value="Csa_1G336420"/>
</dbReference>
<proteinExistence type="predicted"/>
<reference evidence="2 3" key="1">
    <citation type="journal article" date="2009" name="Nat. Genet.">
        <title>The genome of the cucumber, Cucumis sativus L.</title>
        <authorList>
            <person name="Huang S."/>
            <person name="Li R."/>
            <person name="Zhang Z."/>
            <person name="Li L."/>
            <person name="Gu X."/>
            <person name="Fan W."/>
            <person name="Lucas W.J."/>
            <person name="Wang X."/>
            <person name="Xie B."/>
            <person name="Ni P."/>
            <person name="Ren Y."/>
            <person name="Zhu H."/>
            <person name="Li J."/>
            <person name="Lin K."/>
            <person name="Jin W."/>
            <person name="Fei Z."/>
            <person name="Li G."/>
            <person name="Staub J."/>
            <person name="Kilian A."/>
            <person name="van der Vossen E.A."/>
            <person name="Wu Y."/>
            <person name="Guo J."/>
            <person name="He J."/>
            <person name="Jia Z."/>
            <person name="Ren Y."/>
            <person name="Tian G."/>
            <person name="Lu Y."/>
            <person name="Ruan J."/>
            <person name="Qian W."/>
            <person name="Wang M."/>
            <person name="Huang Q."/>
            <person name="Li B."/>
            <person name="Xuan Z."/>
            <person name="Cao J."/>
            <person name="Asan"/>
            <person name="Wu Z."/>
            <person name="Zhang J."/>
            <person name="Cai Q."/>
            <person name="Bai Y."/>
            <person name="Zhao B."/>
            <person name="Han Y."/>
            <person name="Li Y."/>
            <person name="Li X."/>
            <person name="Wang S."/>
            <person name="Shi Q."/>
            <person name="Liu S."/>
            <person name="Cho W.K."/>
            <person name="Kim J.Y."/>
            <person name="Xu Y."/>
            <person name="Heller-Uszynska K."/>
            <person name="Miao H."/>
            <person name="Cheng Z."/>
            <person name="Zhang S."/>
            <person name="Wu J."/>
            <person name="Yang Y."/>
            <person name="Kang H."/>
            <person name="Li M."/>
            <person name="Liang H."/>
            <person name="Ren X."/>
            <person name="Shi Z."/>
            <person name="Wen M."/>
            <person name="Jian M."/>
            <person name="Yang H."/>
            <person name="Zhang G."/>
            <person name="Yang Z."/>
            <person name="Chen R."/>
            <person name="Liu S."/>
            <person name="Li J."/>
            <person name="Ma L."/>
            <person name="Liu H."/>
            <person name="Zhou Y."/>
            <person name="Zhao J."/>
            <person name="Fang X."/>
            <person name="Li G."/>
            <person name="Fang L."/>
            <person name="Li Y."/>
            <person name="Liu D."/>
            <person name="Zheng H."/>
            <person name="Zhang Y."/>
            <person name="Qin N."/>
            <person name="Li Z."/>
            <person name="Yang G."/>
            <person name="Yang S."/>
            <person name="Bolund L."/>
            <person name="Kristiansen K."/>
            <person name="Zheng H."/>
            <person name="Li S."/>
            <person name="Zhang X."/>
            <person name="Yang H."/>
            <person name="Wang J."/>
            <person name="Sun R."/>
            <person name="Zhang B."/>
            <person name="Jiang S."/>
            <person name="Wang J."/>
            <person name="Du Y."/>
            <person name="Li S."/>
        </authorList>
    </citation>
    <scope>NUCLEOTIDE SEQUENCE [LARGE SCALE GENOMIC DNA]</scope>
    <source>
        <strain evidence="3">cv. 9930</strain>
    </source>
</reference>
<dbReference type="EMBL" id="CM002922">
    <property type="protein sequence ID" value="KGN65333.1"/>
    <property type="molecule type" value="Genomic_DNA"/>
</dbReference>
<reference evidence="2 3" key="3">
    <citation type="journal article" date="2010" name="BMC Genomics">
        <title>Transcriptome sequencing and comparative analysis of cucumber flowers with different sex types.</title>
        <authorList>
            <person name="Guo S."/>
            <person name="Zheng Y."/>
            <person name="Joung J.G."/>
            <person name="Liu S."/>
            <person name="Zhang Z."/>
            <person name="Crasta O.R."/>
            <person name="Sobral B.W."/>
            <person name="Xu Y."/>
            <person name="Huang S."/>
            <person name="Fei Z."/>
        </authorList>
    </citation>
    <scope>NUCLEOTIDE SEQUENCE [LARGE SCALE GENOMIC DNA]</scope>
    <source>
        <strain evidence="3">cv. 9930</strain>
    </source>
</reference>